<dbReference type="Gene3D" id="3.80.10.10">
    <property type="entry name" value="Ribonuclease Inhibitor"/>
    <property type="match status" value="1"/>
</dbReference>
<evidence type="ECO:0000256" key="1">
    <source>
        <dbReference type="ARBA" id="ARBA00002074"/>
    </source>
</evidence>
<dbReference type="PRINTS" id="PR00364">
    <property type="entry name" value="DISEASERSIST"/>
</dbReference>
<keyword evidence="10" id="KW-0067">ATP-binding</keyword>
<dbReference type="InterPro" id="IPR027417">
    <property type="entry name" value="P-loop_NTPase"/>
</dbReference>
<evidence type="ECO:0000256" key="5">
    <source>
        <dbReference type="ARBA" id="ARBA00022614"/>
    </source>
</evidence>
<evidence type="ECO:0000256" key="4">
    <source>
        <dbReference type="ARBA" id="ARBA00022490"/>
    </source>
</evidence>
<evidence type="ECO:0000256" key="6">
    <source>
        <dbReference type="ARBA" id="ARBA00022667"/>
    </source>
</evidence>
<dbReference type="Pfam" id="PF00931">
    <property type="entry name" value="NB-ARC"/>
    <property type="match status" value="1"/>
</dbReference>
<dbReference type="Proteomes" id="UP001652660">
    <property type="component" value="Chromosome 3c"/>
</dbReference>
<evidence type="ECO:0000256" key="11">
    <source>
        <dbReference type="SAM" id="Coils"/>
    </source>
</evidence>
<dbReference type="SUPFAM" id="SSF52058">
    <property type="entry name" value="L domain-like"/>
    <property type="match status" value="1"/>
</dbReference>
<dbReference type="GO" id="GO:0043531">
    <property type="term" value="F:ADP binding"/>
    <property type="evidence" value="ECO:0007669"/>
    <property type="project" value="InterPro"/>
</dbReference>
<dbReference type="InterPro" id="IPR058922">
    <property type="entry name" value="WHD_DRP"/>
</dbReference>
<keyword evidence="9" id="KW-0611">Plant defense</keyword>
<dbReference type="RefSeq" id="XP_027101659.2">
    <property type="nucleotide sequence ID" value="XM_027245858.2"/>
</dbReference>
<dbReference type="Gene3D" id="1.10.10.10">
    <property type="entry name" value="Winged helix-like DNA-binding domain superfamily/Winged helix DNA-binding domain"/>
    <property type="match status" value="1"/>
</dbReference>
<evidence type="ECO:0000313" key="17">
    <source>
        <dbReference type="RefSeq" id="XP_027101659.2"/>
    </source>
</evidence>
<comment type="function">
    <text evidence="1">Confers resistance to late blight (Phytophthora infestans) races carrying the avirulence gene Avr1. Resistance proteins guard the plant against pathogens that contain an appropriate avirulence protein via an indirect interaction with this avirulence protein. That triggers a defense system including the hypersensitive response, which restricts the pathogen growth.</text>
</comment>
<evidence type="ECO:0000256" key="10">
    <source>
        <dbReference type="ARBA" id="ARBA00022840"/>
    </source>
</evidence>
<dbReference type="AlphaFoldDB" id="A0A6P6VFE0"/>
<dbReference type="InterPro" id="IPR055414">
    <property type="entry name" value="LRR_R13L4/SHOC2-like"/>
</dbReference>
<dbReference type="Pfam" id="PF23559">
    <property type="entry name" value="WHD_DRP"/>
    <property type="match status" value="1"/>
</dbReference>
<dbReference type="InterPro" id="IPR042197">
    <property type="entry name" value="Apaf_helical"/>
</dbReference>
<keyword evidence="5" id="KW-0433">Leucine-rich repeat</keyword>
<evidence type="ECO:0000256" key="9">
    <source>
        <dbReference type="ARBA" id="ARBA00022821"/>
    </source>
</evidence>
<feature type="domain" description="Disease resistance protein winged helix" evidence="14">
    <location>
        <begin position="780"/>
        <end position="849"/>
    </location>
</feature>
<keyword evidence="8" id="KW-0547">Nucleotide-binding</keyword>
<dbReference type="InterPro" id="IPR044974">
    <property type="entry name" value="Disease_R_plants"/>
</dbReference>
<dbReference type="InterPro" id="IPR036388">
    <property type="entry name" value="WH-like_DNA-bd_sf"/>
</dbReference>
<dbReference type="GeneID" id="140004416"/>
<dbReference type="GO" id="GO:0005737">
    <property type="term" value="C:cytoplasm"/>
    <property type="evidence" value="ECO:0007669"/>
    <property type="project" value="UniProtKB-SubCell"/>
</dbReference>
<gene>
    <name evidence="17" type="primary">LOC140004416</name>
    <name evidence="18" type="synonym">LOC113722575</name>
</gene>
<dbReference type="PANTHER" id="PTHR23155:SF1152">
    <property type="entry name" value="AAA+ ATPASE DOMAIN-CONTAINING PROTEIN"/>
    <property type="match status" value="1"/>
</dbReference>
<dbReference type="GO" id="GO:0098542">
    <property type="term" value="P:defense response to other organism"/>
    <property type="evidence" value="ECO:0007669"/>
    <property type="project" value="TreeGrafter"/>
</dbReference>
<dbReference type="SUPFAM" id="SSF52540">
    <property type="entry name" value="P-loop containing nucleoside triphosphate hydrolases"/>
    <property type="match status" value="1"/>
</dbReference>
<protein>
    <submittedName>
        <fullName evidence="17 18">Late blight resistance protein homolog R1A-3 isoform X1</fullName>
    </submittedName>
</protein>
<sequence length="1237" mass="141794">MASTCSVDRVLLGLELILNRFQGNFFLLCGGDRVLSDVRDAIKHMKFLKTFLMCARKWSLVHLYLQSDTVAKKVSLPSFLSCIEDTFHKYEEDIHSLSLRLEMDKNETDIHCSIVDGVCREIGKQIILFKQEIIQIYFALASSRSFQSNSFMTDDELLEFLDLNLQNLADLADWIDDDMDWKIFDSGPLSAPFRAQVQDLEAQVQDLEAKLTFLKSFIAFAKMRGTADIPALLLAYFEVVALTAARLSYMWSFWKNVEYRSTCSFKLSIRAVDFHVYEIYKEVLAASNSSASLHTAVMDERILNNFNDSLISRLWELLCCSSSFVDSMKDQMRILYAGLRFFRSILREHHEMMDEQNEKIGALLGEAGIIIFSPTLSRVIEGEVSFSGSTQVLDFCDMLTNTNIHIKHFEDQLSVSSTIQSLPNSSHSLRASEVSQTSSRMLSKGKMPIDHEVMVGLDDEAEKVIEPLIKHFEDQLSVSSTRQNLPNSSHSLRAPQVSQTSSRMLSKGKMPIAREIMVGLDDEAEKVIERLVREAKQVEIVPIVGMAGLGKTTLAKKVYNDNSIIYNFHIRLWGTVSQEYNKKSLLTQILCSDGKHSRMDDEFQNLDEHALVEKLYKKLKKNRYLVVFDDVWDTGAWHELEIAFPDDKNGSRIIFTSRFSNVASEVQYGGEHHNIRCLTVEESFELLQKKVFGEEEECPQALHELGMEIAEKCWGLPFAVVVVAGVLATIEHDILVWKKFAESFTSTMVSGTDQWKKSLELSYEHLPYHLKACLLYFAAFREDEKIGAKKLMRLWIVEGFVEKIEGKRSEDIAEEYLMDLIGRNLVMVGKNRSIGGVKTCYIHDLIFEFCKGEAKEKNFLQVLRGYDELSTFNEPPNLPRLSICSRGEYFIKSRLFFPHLASLLFFDATPGYNEFKLFNISFLFCIYKRLNVLNLEGINLRLKELPAEVESLLCLRYLSLKARNMEFIPQSIAKLSHLETFSLNSDEIVSLPDSIWNMKKLRHIHVRWRVVIHVPSNDNGVENLSTLPNLDTLSCLRLYEEGENLLRRIPNVRQLKISDRQTGVLNMSRLECLESLTWWGNYSSGSREHVELSFPMNLKKLSLEYLGLPCSKMSLVEKLPNLEVLKLRKRSMDGRKWELMEGGFPKLRVLTLACVEVAEWIEADLDSDDGYFPCLQQLILFRIYNLEMMSACLGRISTLETIQVHECTNGVKSLVREIEEAQEYNYGNGNMKISIRD</sequence>
<evidence type="ECO:0000259" key="13">
    <source>
        <dbReference type="Pfam" id="PF00931"/>
    </source>
</evidence>
<feature type="coiled-coil region" evidence="11">
    <location>
        <begin position="190"/>
        <end position="217"/>
    </location>
</feature>
<feature type="domain" description="NB-ARC" evidence="13">
    <location>
        <begin position="522"/>
        <end position="695"/>
    </location>
</feature>
<evidence type="ECO:0000259" key="14">
    <source>
        <dbReference type="Pfam" id="PF23559"/>
    </source>
</evidence>
<keyword evidence="7" id="KW-0677">Repeat</keyword>
<dbReference type="GO" id="GO:0005524">
    <property type="term" value="F:ATP binding"/>
    <property type="evidence" value="ECO:0007669"/>
    <property type="project" value="UniProtKB-KW"/>
</dbReference>
<proteinExistence type="inferred from homology"/>
<keyword evidence="4" id="KW-0963">Cytoplasm</keyword>
<evidence type="ECO:0000259" key="15">
    <source>
        <dbReference type="Pfam" id="PF23598"/>
    </source>
</evidence>
<evidence type="ECO:0000313" key="16">
    <source>
        <dbReference type="Proteomes" id="UP001652660"/>
    </source>
</evidence>
<evidence type="ECO:0000256" key="2">
    <source>
        <dbReference type="ARBA" id="ARBA00004496"/>
    </source>
</evidence>
<feature type="compositionally biased region" description="Polar residues" evidence="12">
    <location>
        <begin position="479"/>
        <end position="504"/>
    </location>
</feature>
<accession>A0A6P6VFE0</accession>
<dbReference type="InterPro" id="IPR032675">
    <property type="entry name" value="LRR_dom_sf"/>
</dbReference>
<dbReference type="Gene3D" id="1.10.8.430">
    <property type="entry name" value="Helical domain of apoptotic protease-activating factors"/>
    <property type="match status" value="1"/>
</dbReference>
<comment type="similarity">
    <text evidence="3">Belongs to the disease resistance NB-LRR family.</text>
</comment>
<name>A0A6P6VFE0_COFAR</name>
<organism evidence="16 17">
    <name type="scientific">Coffea arabica</name>
    <name type="common">Arabian coffee</name>
    <dbReference type="NCBI Taxonomy" id="13443"/>
    <lineage>
        <taxon>Eukaryota</taxon>
        <taxon>Viridiplantae</taxon>
        <taxon>Streptophyta</taxon>
        <taxon>Embryophyta</taxon>
        <taxon>Tracheophyta</taxon>
        <taxon>Spermatophyta</taxon>
        <taxon>Magnoliopsida</taxon>
        <taxon>eudicotyledons</taxon>
        <taxon>Gunneridae</taxon>
        <taxon>Pentapetalae</taxon>
        <taxon>asterids</taxon>
        <taxon>lamiids</taxon>
        <taxon>Gentianales</taxon>
        <taxon>Rubiaceae</taxon>
        <taxon>Ixoroideae</taxon>
        <taxon>Gardenieae complex</taxon>
        <taxon>Bertiereae - Coffeeae clade</taxon>
        <taxon>Coffeeae</taxon>
        <taxon>Coffea</taxon>
    </lineage>
</organism>
<evidence type="ECO:0000256" key="8">
    <source>
        <dbReference type="ARBA" id="ARBA00022741"/>
    </source>
</evidence>
<reference evidence="16" key="1">
    <citation type="journal article" date="2025" name="Foods">
        <title>Unveiling the Microbial Signatures of Arabica Coffee Cherries: Insights into Ripeness Specific Diversity, Functional Traits, and Implications for Quality and Safety.</title>
        <authorList>
            <consortium name="RefSeq"/>
            <person name="Tenea G.N."/>
            <person name="Cifuentes V."/>
            <person name="Reyes P."/>
            <person name="Cevallos-Vallejos M."/>
        </authorList>
    </citation>
    <scope>NUCLEOTIDE SEQUENCE [LARGE SCALE GENOMIC DNA]</scope>
</reference>
<dbReference type="InterPro" id="IPR002182">
    <property type="entry name" value="NB-ARC"/>
</dbReference>
<feature type="region of interest" description="Disordered" evidence="12">
    <location>
        <begin position="479"/>
        <end position="505"/>
    </location>
</feature>
<reference evidence="17 18" key="2">
    <citation type="submission" date="2025-05" db="UniProtKB">
        <authorList>
            <consortium name="RefSeq"/>
        </authorList>
    </citation>
    <scope>IDENTIFICATION</scope>
    <source>
        <tissue evidence="17 18">Leaves</tissue>
    </source>
</reference>
<dbReference type="RefSeq" id="XP_071938376.1">
    <property type="nucleotide sequence ID" value="XM_072082275.1"/>
</dbReference>
<keyword evidence="11" id="KW-0175">Coiled coil</keyword>
<feature type="domain" description="Disease resistance R13L4/SHOC-2-like LRR" evidence="15">
    <location>
        <begin position="927"/>
        <end position="1202"/>
    </location>
</feature>
<evidence type="ECO:0000256" key="7">
    <source>
        <dbReference type="ARBA" id="ARBA00022737"/>
    </source>
</evidence>
<keyword evidence="6" id="KW-0381">Hypersensitive response</keyword>
<dbReference type="Gene3D" id="3.40.50.300">
    <property type="entry name" value="P-loop containing nucleotide triphosphate hydrolases"/>
    <property type="match status" value="1"/>
</dbReference>
<dbReference type="Pfam" id="PF23598">
    <property type="entry name" value="LRR_14"/>
    <property type="match status" value="1"/>
</dbReference>
<keyword evidence="16" id="KW-1185">Reference proteome</keyword>
<comment type="subcellular location">
    <subcellularLocation>
        <location evidence="2">Cytoplasm</location>
    </subcellularLocation>
</comment>
<evidence type="ECO:0000256" key="3">
    <source>
        <dbReference type="ARBA" id="ARBA00008894"/>
    </source>
</evidence>
<evidence type="ECO:0000313" key="18">
    <source>
        <dbReference type="RefSeq" id="XP_071938376.1"/>
    </source>
</evidence>
<dbReference type="PANTHER" id="PTHR23155">
    <property type="entry name" value="DISEASE RESISTANCE PROTEIN RP"/>
    <property type="match status" value="1"/>
</dbReference>
<evidence type="ECO:0000256" key="12">
    <source>
        <dbReference type="SAM" id="MobiDB-lite"/>
    </source>
</evidence>